<dbReference type="InterPro" id="IPR012854">
    <property type="entry name" value="Cu_amine_oxidase-like_N"/>
</dbReference>
<dbReference type="Gene3D" id="3.30.457.10">
    <property type="entry name" value="Copper amine oxidase-like, N-terminal domain"/>
    <property type="match status" value="1"/>
</dbReference>
<name>D1VU50_9FIRM</name>
<reference evidence="4 5" key="1">
    <citation type="submission" date="2009-12" db="EMBL/GenBank/DDBJ databases">
        <title>Genome Sequence of Peptoniphilus lacrimalis 315-B.</title>
        <authorList>
            <person name="Durkin A.S."/>
            <person name="Madupu R."/>
            <person name="Torralba M."/>
            <person name="Methe B."/>
            <person name="Sutton G."/>
            <person name="Strausberg R.L."/>
            <person name="Nelson K.E."/>
        </authorList>
    </citation>
    <scope>NUCLEOTIDE SEQUENCE [LARGE SCALE GENOMIC DNA]</scope>
    <source>
        <strain evidence="4 5">315-B</strain>
    </source>
</reference>
<dbReference type="InterPro" id="IPR036582">
    <property type="entry name" value="Mao_N_sf"/>
</dbReference>
<organism evidence="4 5">
    <name type="scientific">Peptoniphilus lacrimalis 315-B</name>
    <dbReference type="NCBI Taxonomy" id="596330"/>
    <lineage>
        <taxon>Bacteria</taxon>
        <taxon>Bacillati</taxon>
        <taxon>Bacillota</taxon>
        <taxon>Tissierellia</taxon>
        <taxon>Tissierellales</taxon>
        <taxon>Peptoniphilaceae</taxon>
        <taxon>Peptoniphilus</taxon>
    </lineage>
</organism>
<dbReference type="Pfam" id="PF07833">
    <property type="entry name" value="Cu_amine_oxidN1"/>
    <property type="match status" value="1"/>
</dbReference>
<accession>D1VU50</accession>
<comment type="caution">
    <text evidence="4">The sequence shown here is derived from an EMBL/GenBank/DDBJ whole genome shotgun (WGS) entry which is preliminary data.</text>
</comment>
<feature type="region of interest" description="Disordered" evidence="1">
    <location>
        <begin position="60"/>
        <end position="90"/>
    </location>
</feature>
<proteinExistence type="predicted"/>
<gene>
    <name evidence="4" type="ORF">HMPREF0628_1093</name>
</gene>
<dbReference type="SUPFAM" id="SSF58113">
    <property type="entry name" value="Apolipoprotein A-I"/>
    <property type="match status" value="1"/>
</dbReference>
<dbReference type="Gene3D" id="1.20.120.20">
    <property type="entry name" value="Apolipoprotein"/>
    <property type="match status" value="1"/>
</dbReference>
<protein>
    <submittedName>
        <fullName evidence="4">Copper amine oxidase domain protein</fullName>
    </submittedName>
</protein>
<evidence type="ECO:0000313" key="5">
    <source>
        <dbReference type="Proteomes" id="UP000005711"/>
    </source>
</evidence>
<dbReference type="SUPFAM" id="SSF55383">
    <property type="entry name" value="Copper amine oxidase, domain N"/>
    <property type="match status" value="1"/>
</dbReference>
<evidence type="ECO:0000259" key="3">
    <source>
        <dbReference type="Pfam" id="PF07833"/>
    </source>
</evidence>
<keyword evidence="5" id="KW-1185">Reference proteome</keyword>
<dbReference type="Proteomes" id="UP000005711">
    <property type="component" value="Unassembled WGS sequence"/>
</dbReference>
<dbReference type="EMBL" id="ADDO01000055">
    <property type="protein sequence ID" value="EFA89929.1"/>
    <property type="molecule type" value="Genomic_DNA"/>
</dbReference>
<dbReference type="eggNOG" id="COG4632">
    <property type="taxonomic scope" value="Bacteria"/>
</dbReference>
<feature type="domain" description="Copper amine oxidase-like N-terminal" evidence="3">
    <location>
        <begin position="122"/>
        <end position="230"/>
    </location>
</feature>
<feature type="signal peptide" evidence="2">
    <location>
        <begin position="1"/>
        <end position="24"/>
    </location>
</feature>
<feature type="chain" id="PRO_5003025726" evidence="2">
    <location>
        <begin position="25"/>
        <end position="283"/>
    </location>
</feature>
<dbReference type="AlphaFoldDB" id="D1VU50"/>
<evidence type="ECO:0000313" key="4">
    <source>
        <dbReference type="EMBL" id="EFA89929.1"/>
    </source>
</evidence>
<keyword evidence="2" id="KW-0732">Signal</keyword>
<feature type="region of interest" description="Disordered" evidence="1">
    <location>
        <begin position="263"/>
        <end position="283"/>
    </location>
</feature>
<sequence>MKLRKVITLTAISAMLISPVSAFAENPASTLKDTIKATEQEIKKDTKEAKEDIKEAKKDLKEEAKEAKKDLKEEAKEAKKDLKEETKEVKKDLKEEAKEAKKDLKEEAKEAKKDAKETVKVTVNGKELELENPAIIKANRTFIPVRKLVESSGAKIEWNAKDKAFTITKGEKVMTLTIGSTDMVVNGKAQKLEAAPFISDNFSYLPLRVICEEILGYKVEWKAETKEVILTSQESKKEEVKEKIEEKTEELKEDAKELKDKVAEKTGDAKEKIEEKVNENKAK</sequence>
<dbReference type="RefSeq" id="WP_004825309.1">
    <property type="nucleotide sequence ID" value="NZ_ADDO01000055.1"/>
</dbReference>
<evidence type="ECO:0000256" key="2">
    <source>
        <dbReference type="SAM" id="SignalP"/>
    </source>
</evidence>
<evidence type="ECO:0000256" key="1">
    <source>
        <dbReference type="SAM" id="MobiDB-lite"/>
    </source>
</evidence>